<dbReference type="KEGG" id="vg:41702648"/>
<keyword evidence="3" id="KW-1185">Reference proteome</keyword>
<evidence type="ECO:0000313" key="2">
    <source>
        <dbReference type="EMBL" id="AXS67829.1"/>
    </source>
</evidence>
<reference evidence="2" key="1">
    <citation type="submission" date="2018-02" db="EMBL/GenBank/DDBJ databases">
        <authorList>
            <person name="Cohen D.B."/>
            <person name="Kent A.D."/>
        </authorList>
    </citation>
    <scope>NUCLEOTIDE SEQUENCE</scope>
    <source>
        <strain evidence="2">DNUaV-WSM01_DN</strain>
    </source>
</reference>
<name>A0A346RP32_9VIRU</name>
<dbReference type="Proteomes" id="UP000290829">
    <property type="component" value="Segment"/>
</dbReference>
<evidence type="ECO:0000313" key="3">
    <source>
        <dbReference type="Proteomes" id="UP000290829"/>
    </source>
</evidence>
<dbReference type="EMBL" id="MG944237">
    <property type="protein sequence ID" value="AXS67829.1"/>
    <property type="molecule type" value="Genomic_DNA"/>
</dbReference>
<sequence>MVQSLLKSRKGRHCIICLEGKNRCFSMEKSLEYLDLEVRHVYHKFTLDNKYYYCFSEKQGHKHRFHTEDQQLNLLCDSSYHILHNLTCLCEKISTSIAKTKISFEKLSKKLDNLEENLSYLKNQRENRNILIKEEINQILTTEFQKTRQKNTASFKSLEEKIQRTESLLLKLIGE</sequence>
<dbReference type="GeneID" id="41702648"/>
<reference evidence="2" key="2">
    <citation type="submission" date="2018-09" db="EMBL/GenBank/DDBJ databases">
        <title>Characterization of a novel member of the family Caulimoviridae infecting Dioscorea nummularia in the Pacific, which may represent a new genus of dsDNA plant viruses.</title>
        <authorList>
            <person name="Kidanemariam D.B."/>
            <person name="Dale J.L."/>
            <person name="Harding R.M."/>
            <person name="James A.P."/>
        </authorList>
    </citation>
    <scope>NUCLEOTIDE SEQUENCE [LARGE SCALE GENOMIC DNA]</scope>
    <source>
        <strain evidence="2">DNUaV-WSM01_DN</strain>
    </source>
</reference>
<proteinExistence type="predicted"/>
<dbReference type="RefSeq" id="YP_009553217.1">
    <property type="nucleotide sequence ID" value="NC_040712.1"/>
</dbReference>
<organism evidence="2">
    <name type="scientific">Dioscorea nummularia-associated virus</name>
    <dbReference type="NCBI Taxonomy" id="2303485"/>
    <lineage>
        <taxon>Viruses</taxon>
        <taxon>Riboviria</taxon>
        <taxon>Pararnavirae</taxon>
        <taxon>Artverviricota</taxon>
        <taxon>Revtraviricetes</taxon>
        <taxon>Ortervirales</taxon>
        <taxon>Caulimoviridae</taxon>
        <taxon>Dioscovirus</taxon>
        <taxon>Dioscovirus dioscoreae</taxon>
    </lineage>
</organism>
<protein>
    <submittedName>
        <fullName evidence="2">ORF1</fullName>
    </submittedName>
</protein>
<evidence type="ECO:0000256" key="1">
    <source>
        <dbReference type="SAM" id="Coils"/>
    </source>
</evidence>
<keyword evidence="1" id="KW-0175">Coiled coil</keyword>
<accession>A0A346RP32</accession>
<feature type="coiled-coil region" evidence="1">
    <location>
        <begin position="97"/>
        <end position="131"/>
    </location>
</feature>